<keyword evidence="3" id="KW-1185">Reference proteome</keyword>
<keyword evidence="1" id="KW-0315">Glutamine amidotransferase</keyword>
<sequence length="276" mass="30783">MIHKVIKIYNDLGASDQCLIHLKNSINNNYSSHSLSLSYEEINGVTLNQYDSTTMNQTDLICFGGGYDLGYLKSLSIEGCLKLQKYIKENHGKYLGICAGAYFASDYCQFDKNGPLEVCGERHIKLFRGTAIGPVYPGFQYNNESGSYAVPIEATLETINPQKTVVYYNGGCTFKSTNWENSRVLYKYSDNGKPAIIFSNLGNGCGILSGVHFEYDPYLLEKQICAGQNHLDDSNHSYKVIEKLKANNLTRLQLFKTLIELLLSDANSSCSELFSA</sequence>
<dbReference type="InterPro" id="IPR019197">
    <property type="entry name" value="Biotin-prot_ligase_N"/>
</dbReference>
<accession>A0AA85JFS0</accession>
<evidence type="ECO:0000256" key="1">
    <source>
        <dbReference type="ARBA" id="ARBA00022962"/>
    </source>
</evidence>
<dbReference type="GO" id="GO:0005829">
    <property type="term" value="C:cytosol"/>
    <property type="evidence" value="ECO:0007669"/>
    <property type="project" value="TreeGrafter"/>
</dbReference>
<evidence type="ECO:0000313" key="3">
    <source>
        <dbReference type="Proteomes" id="UP000050795"/>
    </source>
</evidence>
<feature type="domain" description="Biotin-protein ligase N-terminal" evidence="2">
    <location>
        <begin position="6"/>
        <end position="262"/>
    </location>
</feature>
<dbReference type="InterPro" id="IPR015834">
    <property type="entry name" value="UCP016642"/>
</dbReference>
<dbReference type="WBParaSite" id="TREG1_27570.1">
    <property type="protein sequence ID" value="TREG1_27570.1"/>
    <property type="gene ID" value="TREG1_27570"/>
</dbReference>
<dbReference type="Proteomes" id="UP000050795">
    <property type="component" value="Unassembled WGS sequence"/>
</dbReference>
<dbReference type="InterPro" id="IPR002161">
    <property type="entry name" value="PdxT/SNO"/>
</dbReference>
<reference evidence="4" key="2">
    <citation type="submission" date="2023-11" db="UniProtKB">
        <authorList>
            <consortium name="WormBaseParasite"/>
        </authorList>
    </citation>
    <scope>IDENTIFICATION</scope>
</reference>
<dbReference type="PIRSF" id="PIRSF016642">
    <property type="entry name" value="UCP016642"/>
    <property type="match status" value="1"/>
</dbReference>
<dbReference type="Pfam" id="PF09825">
    <property type="entry name" value="BPL_N"/>
    <property type="match status" value="1"/>
</dbReference>
<reference evidence="3" key="1">
    <citation type="submission" date="2022-06" db="EMBL/GenBank/DDBJ databases">
        <authorList>
            <person name="Berger JAMES D."/>
            <person name="Berger JAMES D."/>
        </authorList>
    </citation>
    <scope>NUCLEOTIDE SEQUENCE [LARGE SCALE GENOMIC DNA]</scope>
</reference>
<dbReference type="AlphaFoldDB" id="A0AA85JFS0"/>
<evidence type="ECO:0000313" key="4">
    <source>
        <dbReference type="WBParaSite" id="TREG1_27570.1"/>
    </source>
</evidence>
<dbReference type="GO" id="GO:0008614">
    <property type="term" value="P:pyridoxine metabolic process"/>
    <property type="evidence" value="ECO:0007669"/>
    <property type="project" value="TreeGrafter"/>
</dbReference>
<dbReference type="InterPro" id="IPR029062">
    <property type="entry name" value="Class_I_gatase-like"/>
</dbReference>
<proteinExistence type="predicted"/>
<dbReference type="PANTHER" id="PTHR31559">
    <property type="entry name" value="PYRIDOXAL 5'-PHOSPHATE SYNTHASE SUBUNIT SNO"/>
    <property type="match status" value="1"/>
</dbReference>
<dbReference type="GO" id="GO:0004359">
    <property type="term" value="F:glutaminase activity"/>
    <property type="evidence" value="ECO:0007669"/>
    <property type="project" value="InterPro"/>
</dbReference>
<dbReference type="GO" id="GO:1903600">
    <property type="term" value="C:glutaminase complex"/>
    <property type="evidence" value="ECO:0007669"/>
    <property type="project" value="TreeGrafter"/>
</dbReference>
<dbReference type="GO" id="GO:0042823">
    <property type="term" value="P:pyridoxal phosphate biosynthetic process"/>
    <property type="evidence" value="ECO:0007669"/>
    <property type="project" value="InterPro"/>
</dbReference>
<protein>
    <recommendedName>
        <fullName evidence="2">Biotin-protein ligase N-terminal domain-containing protein</fullName>
    </recommendedName>
</protein>
<organism evidence="3 4">
    <name type="scientific">Trichobilharzia regenti</name>
    <name type="common">Nasal bird schistosome</name>
    <dbReference type="NCBI Taxonomy" id="157069"/>
    <lineage>
        <taxon>Eukaryota</taxon>
        <taxon>Metazoa</taxon>
        <taxon>Spiralia</taxon>
        <taxon>Lophotrochozoa</taxon>
        <taxon>Platyhelminthes</taxon>
        <taxon>Trematoda</taxon>
        <taxon>Digenea</taxon>
        <taxon>Strigeidida</taxon>
        <taxon>Schistosomatoidea</taxon>
        <taxon>Schistosomatidae</taxon>
        <taxon>Trichobilharzia</taxon>
    </lineage>
</organism>
<dbReference type="PANTHER" id="PTHR31559:SF0">
    <property type="entry name" value="PYRIDOXAL 5'-PHOSPHATE SYNTHASE SUBUNIT SNO1-RELATED"/>
    <property type="match status" value="1"/>
</dbReference>
<evidence type="ECO:0000259" key="2">
    <source>
        <dbReference type="Pfam" id="PF09825"/>
    </source>
</evidence>
<dbReference type="SUPFAM" id="SSF52317">
    <property type="entry name" value="Class I glutamine amidotransferase-like"/>
    <property type="match status" value="1"/>
</dbReference>
<name>A0AA85JFS0_TRIRE</name>